<dbReference type="AlphaFoldDB" id="V4HZ79"/>
<accession>V4HZ79</accession>
<sequence length="321" mass="34354">MTYVKLSTYFSLAIVVVALSGCYKEGLIRGSNELLLNGSLLKGPLANASITVSDINHLTVWQGQSNELAQFESQFSVHENSLFHIKIDVLDNTTMVCDAAECFDRNGNLIANYQEVVPASELTGLRLSHLSSSNTERNSLQVNALTTLVYDQLVNQLQDGVNQNGVDSASLQASRLVLTALNLSEDDINLLDSTLSQVEKVNESSDQTMTTLSLVNASIAENITLLTPLSSAISQFVSEPDNHQVQDTLSDLKTSVMASAVKLAQSGLVKGVPATVEESLFEAQINAIDFESLQKQSTELQMQIQAANAAASLTGATGANG</sequence>
<evidence type="ECO:0000313" key="2">
    <source>
        <dbReference type="Proteomes" id="UP000017820"/>
    </source>
</evidence>
<dbReference type="GeneID" id="29922649"/>
<evidence type="ECO:0000313" key="1">
    <source>
        <dbReference type="EMBL" id="ESP93259.1"/>
    </source>
</evidence>
<dbReference type="PATRIC" id="fig|1353533.3.peg.2453"/>
<comment type="caution">
    <text evidence="1">The sequence shown here is derived from an EMBL/GenBank/DDBJ whole genome shotgun (WGS) entry which is preliminary data.</text>
</comment>
<protein>
    <submittedName>
        <fullName evidence="1">Uncharacterized protein</fullName>
    </submittedName>
</protein>
<gene>
    <name evidence="1" type="ORF">PL2TA16_03480</name>
</gene>
<organism evidence="1 2">
    <name type="scientific">Pseudoalteromonas luteoviolacea (strain 2ta16)</name>
    <dbReference type="NCBI Taxonomy" id="1353533"/>
    <lineage>
        <taxon>Bacteria</taxon>
        <taxon>Pseudomonadati</taxon>
        <taxon>Pseudomonadota</taxon>
        <taxon>Gammaproteobacteria</taxon>
        <taxon>Alteromonadales</taxon>
        <taxon>Pseudoalteromonadaceae</taxon>
        <taxon>Pseudoalteromonas</taxon>
    </lineage>
</organism>
<dbReference type="EMBL" id="AUSV01000037">
    <property type="protein sequence ID" value="ESP93259.1"/>
    <property type="molecule type" value="Genomic_DNA"/>
</dbReference>
<dbReference type="Proteomes" id="UP000017820">
    <property type="component" value="Unassembled WGS sequence"/>
</dbReference>
<dbReference type="RefSeq" id="WP_023399358.1">
    <property type="nucleotide sequence ID" value="NZ_AUSV01000037.1"/>
</dbReference>
<dbReference type="PROSITE" id="PS51257">
    <property type="entry name" value="PROKAR_LIPOPROTEIN"/>
    <property type="match status" value="1"/>
</dbReference>
<proteinExistence type="predicted"/>
<reference evidence="1 2" key="1">
    <citation type="submission" date="2013-07" db="EMBL/GenBank/DDBJ databases">
        <title>Draft genome sequence of Pseudoalteromonas luteoviolacea 2ta16.</title>
        <authorList>
            <person name="Allen E.E."/>
            <person name="Azam F."/>
            <person name="Podell S."/>
        </authorList>
    </citation>
    <scope>NUCLEOTIDE SEQUENCE [LARGE SCALE GENOMIC DNA]</scope>
    <source>
        <strain evidence="1 2">2ta16</strain>
    </source>
</reference>
<name>V4HZ79_PSEL2</name>